<feature type="active site" evidence="1">
    <location>
        <position position="140"/>
    </location>
</feature>
<dbReference type="Pfam" id="PF02661">
    <property type="entry name" value="Fic"/>
    <property type="match status" value="1"/>
</dbReference>
<gene>
    <name evidence="4" type="ORF">F7Q99_35825</name>
</gene>
<dbReference type="InterPro" id="IPR036597">
    <property type="entry name" value="Fido-like_dom_sf"/>
</dbReference>
<feature type="binding site" evidence="2">
    <location>
        <begin position="144"/>
        <end position="151"/>
    </location>
    <ligand>
        <name>ATP</name>
        <dbReference type="ChEBI" id="CHEBI:30616"/>
    </ligand>
</feature>
<dbReference type="PROSITE" id="PS51459">
    <property type="entry name" value="FIDO"/>
    <property type="match status" value="1"/>
</dbReference>
<keyword evidence="2" id="KW-0067">ATP-binding</keyword>
<evidence type="ECO:0000256" key="1">
    <source>
        <dbReference type="PIRSR" id="PIRSR640198-1"/>
    </source>
</evidence>
<proteinExistence type="predicted"/>
<protein>
    <submittedName>
        <fullName evidence="4">Fic family protein</fullName>
    </submittedName>
</protein>
<dbReference type="EMBL" id="WBOF01000004">
    <property type="protein sequence ID" value="MQS17411.1"/>
    <property type="molecule type" value="Genomic_DNA"/>
</dbReference>
<evidence type="ECO:0000259" key="3">
    <source>
        <dbReference type="PROSITE" id="PS51459"/>
    </source>
</evidence>
<dbReference type="PANTHER" id="PTHR13504">
    <property type="entry name" value="FIDO DOMAIN-CONTAINING PROTEIN DDB_G0283145"/>
    <property type="match status" value="1"/>
</dbReference>
<evidence type="ECO:0000313" key="4">
    <source>
        <dbReference type="EMBL" id="MQS17411.1"/>
    </source>
</evidence>
<dbReference type="OrthoDB" id="9813719at2"/>
<accession>A0A6N7L189</accession>
<keyword evidence="2" id="KW-0547">Nucleotide-binding</keyword>
<evidence type="ECO:0000313" key="5">
    <source>
        <dbReference type="Proteomes" id="UP000450000"/>
    </source>
</evidence>
<organism evidence="4 5">
    <name type="scientific">Streptomyces kaniharaensis</name>
    <dbReference type="NCBI Taxonomy" id="212423"/>
    <lineage>
        <taxon>Bacteria</taxon>
        <taxon>Bacillati</taxon>
        <taxon>Actinomycetota</taxon>
        <taxon>Actinomycetes</taxon>
        <taxon>Kitasatosporales</taxon>
        <taxon>Streptomycetaceae</taxon>
        <taxon>Streptomyces</taxon>
    </lineage>
</organism>
<dbReference type="AlphaFoldDB" id="A0A6N7L189"/>
<reference evidence="4 5" key="1">
    <citation type="submission" date="2019-09" db="EMBL/GenBank/DDBJ databases">
        <title>Genome Sequences of Streptomyces kaniharaensis ATCC 21070.</title>
        <authorList>
            <person name="Zhu W."/>
            <person name="De Crecy-Lagard V."/>
            <person name="Richards N.G."/>
        </authorList>
    </citation>
    <scope>NUCLEOTIDE SEQUENCE [LARGE SCALE GENOMIC DNA]</scope>
    <source>
        <strain evidence="4 5">SF-557</strain>
    </source>
</reference>
<keyword evidence="5" id="KW-1185">Reference proteome</keyword>
<dbReference type="Gene3D" id="1.10.3290.10">
    <property type="entry name" value="Fido-like domain"/>
    <property type="match status" value="1"/>
</dbReference>
<dbReference type="InterPro" id="IPR003812">
    <property type="entry name" value="Fido"/>
</dbReference>
<dbReference type="PANTHER" id="PTHR13504:SF38">
    <property type="entry name" value="FIDO DOMAIN-CONTAINING PROTEIN"/>
    <property type="match status" value="1"/>
</dbReference>
<sequence>MASARAVAELELMLGMRAGEEPRAPRGVDASAREVVNNVLALRQAVTVLHDSPAVTPEDIDSLQRALMVGTDQAEGAGSVRRVQNWVGGSGLSPHGAEFVPPPPSEVPALMDDLARFISEPHPLPLVQAALTHAQFETIHPYTDGNGRTGRALIHTVLARQGLAVGHVLPISMSLLAHAREYIAGLNAYRYEGDASDPAALVGVDGWIRVFLAATRDAVAESRRFTVELAAMRTTWDARLASFREKQKRRGLPRKDSAVVRLMEQLPGVPVVTARAAQSLLSVSFVAAKSALEELAGAGIVQVKEVERGTRAFMATDVLDLINSSERRLTYQRWDFSALDPSA</sequence>
<dbReference type="Proteomes" id="UP000450000">
    <property type="component" value="Unassembled WGS sequence"/>
</dbReference>
<dbReference type="InterPro" id="IPR040198">
    <property type="entry name" value="Fido_containing"/>
</dbReference>
<evidence type="ECO:0000256" key="2">
    <source>
        <dbReference type="PIRSR" id="PIRSR640198-2"/>
    </source>
</evidence>
<dbReference type="GO" id="GO:0005524">
    <property type="term" value="F:ATP binding"/>
    <property type="evidence" value="ECO:0007669"/>
    <property type="project" value="UniProtKB-KW"/>
</dbReference>
<dbReference type="SUPFAM" id="SSF140931">
    <property type="entry name" value="Fic-like"/>
    <property type="match status" value="1"/>
</dbReference>
<name>A0A6N7L189_9ACTN</name>
<comment type="caution">
    <text evidence="4">The sequence shown here is derived from an EMBL/GenBank/DDBJ whole genome shotgun (WGS) entry which is preliminary data.</text>
</comment>
<feature type="domain" description="Fido" evidence="3">
    <location>
        <begin position="55"/>
        <end position="213"/>
    </location>
</feature>